<keyword evidence="2" id="KW-0808">Transferase</keyword>
<keyword evidence="1" id="KW-1133">Transmembrane helix</keyword>
<dbReference type="GO" id="GO:0016757">
    <property type="term" value="F:glycosyltransferase activity"/>
    <property type="evidence" value="ECO:0007669"/>
    <property type="project" value="UniProtKB-KW"/>
</dbReference>
<evidence type="ECO:0000256" key="1">
    <source>
        <dbReference type="SAM" id="Phobius"/>
    </source>
</evidence>
<dbReference type="AlphaFoldDB" id="A0A0S2F6P8"/>
<feature type="transmembrane region" description="Helical" evidence="1">
    <location>
        <begin position="178"/>
        <end position="203"/>
    </location>
</feature>
<gene>
    <name evidence="2" type="ORF">LA76x_1078</name>
</gene>
<evidence type="ECO:0000313" key="2">
    <source>
        <dbReference type="EMBL" id="ALN79237.1"/>
    </source>
</evidence>
<feature type="transmembrane region" description="Helical" evidence="1">
    <location>
        <begin position="20"/>
        <end position="39"/>
    </location>
</feature>
<protein>
    <submittedName>
        <fullName evidence="2">Dolichyl-phosphate-mannose-mannosyltransferase family protein</fullName>
    </submittedName>
</protein>
<dbReference type="KEGG" id="lab:LA76x_1078"/>
<keyword evidence="3" id="KW-1185">Reference proteome</keyword>
<feature type="transmembrane region" description="Helical" evidence="1">
    <location>
        <begin position="267"/>
        <end position="292"/>
    </location>
</feature>
<feature type="transmembrane region" description="Helical" evidence="1">
    <location>
        <begin position="312"/>
        <end position="335"/>
    </location>
</feature>
<feature type="transmembrane region" description="Helical" evidence="1">
    <location>
        <begin position="371"/>
        <end position="393"/>
    </location>
</feature>
<feature type="transmembrane region" description="Helical" evidence="1">
    <location>
        <begin position="347"/>
        <end position="365"/>
    </location>
</feature>
<organism evidence="2 3">
    <name type="scientific">Lysobacter antibioticus</name>
    <dbReference type="NCBI Taxonomy" id="84531"/>
    <lineage>
        <taxon>Bacteria</taxon>
        <taxon>Pseudomonadati</taxon>
        <taxon>Pseudomonadota</taxon>
        <taxon>Gammaproteobacteria</taxon>
        <taxon>Lysobacterales</taxon>
        <taxon>Lysobacteraceae</taxon>
        <taxon>Lysobacter</taxon>
    </lineage>
</organism>
<keyword evidence="1" id="KW-0472">Membrane</keyword>
<feature type="transmembrane region" description="Helical" evidence="1">
    <location>
        <begin position="93"/>
        <end position="115"/>
    </location>
</feature>
<dbReference type="RefSeq" id="WP_148649626.1">
    <property type="nucleotide sequence ID" value="NZ_CP011129.1"/>
</dbReference>
<keyword evidence="1" id="KW-0812">Transmembrane</keyword>
<dbReference type="Proteomes" id="UP000060787">
    <property type="component" value="Chromosome"/>
</dbReference>
<accession>A0A0S2F6P8</accession>
<feature type="transmembrane region" description="Helical" evidence="1">
    <location>
        <begin position="209"/>
        <end position="230"/>
    </location>
</feature>
<proteinExistence type="predicted"/>
<feature type="transmembrane region" description="Helical" evidence="1">
    <location>
        <begin position="127"/>
        <end position="144"/>
    </location>
</feature>
<dbReference type="STRING" id="84531.LA76x_1078"/>
<dbReference type="PATRIC" id="fig|84531.8.peg.1103"/>
<name>A0A0S2F6P8_LYSAN</name>
<feature type="transmembrane region" description="Helical" evidence="1">
    <location>
        <begin position="414"/>
        <end position="432"/>
    </location>
</feature>
<evidence type="ECO:0000313" key="3">
    <source>
        <dbReference type="Proteomes" id="UP000060787"/>
    </source>
</evidence>
<dbReference type="EMBL" id="CP011129">
    <property type="protein sequence ID" value="ALN79237.1"/>
    <property type="molecule type" value="Genomic_DNA"/>
</dbReference>
<keyword evidence="2" id="KW-0328">Glycosyltransferase</keyword>
<reference evidence="2 3" key="1">
    <citation type="journal article" date="2015" name="BMC Genomics">
        <title>Comparative genomics and metabolic profiling of the genus Lysobacter.</title>
        <authorList>
            <person name="de Bruijn I."/>
            <person name="Cheng X."/>
            <person name="de Jager V."/>
            <person name="Exposito R.G."/>
            <person name="Watrous J."/>
            <person name="Patel N."/>
            <person name="Postma J."/>
            <person name="Dorrestein P.C."/>
            <person name="Kobayashi D."/>
            <person name="Raaijmakers J.M."/>
        </authorList>
    </citation>
    <scope>NUCLEOTIDE SEQUENCE [LARGE SCALE GENOMIC DNA]</scope>
    <source>
        <strain evidence="2 3">76</strain>
    </source>
</reference>
<sequence>MKHKFNGMLEAVRRIDYRDFAVLFVVAALSFLVLIKNLWVDNSVVFQDEYVYKVSADRALVPQMVVDRELAPPIPNHLYLSLYGQGSRAGSNYYVFAQALNIAFWAAALLFLYRIAILSGLSKTRSLVFVGAAGLLPLSAYTKYFMPEMMFFSMFCLTVWGLLSSIRRNSNVTMLLTGVVAGSMYFVKPHALVLIGAFSWFLMFVPGRIRWNLLFGAGALAAIAVFKTIYPAPSSDDSAGLGVYAQILDGLAAKLSGYRPSGVATDLMFAAQGTALFMLGVFALAFVVAIAALLRPARLLEKEGSVPEGLRLVSICLITVSIALIGMAVVFTVLIGELGRVHSRYYFFIYPLCLLLMLHAPGLRFSRAGKIFGAVVVLSGAALFLMSAAGYSPQMEIAHVSDSPEWGFVFWSDPWFIVSMGVLAVAACAALFGRYGFAPVALSMGFVGVLSTISVADEQKGIFRNAFTTGREAVAVEALVGTQNLHNAVVVGEDRGQTSKFLFFITGAPNVENLPKGRDLAGVIAKYPTASHYILISDAYVLPQGIECPVSVPPQVRICRRI</sequence>